<protein>
    <submittedName>
        <fullName evidence="2">Uncharacterized protein</fullName>
    </submittedName>
</protein>
<organism evidence="2 3">
    <name type="scientific">Daphnia pulex</name>
    <name type="common">Water flea</name>
    <dbReference type="NCBI Taxonomy" id="6669"/>
    <lineage>
        <taxon>Eukaryota</taxon>
        <taxon>Metazoa</taxon>
        <taxon>Ecdysozoa</taxon>
        <taxon>Arthropoda</taxon>
        <taxon>Crustacea</taxon>
        <taxon>Branchiopoda</taxon>
        <taxon>Diplostraca</taxon>
        <taxon>Cladocera</taxon>
        <taxon>Anomopoda</taxon>
        <taxon>Daphniidae</taxon>
        <taxon>Daphnia</taxon>
    </lineage>
</organism>
<sequence>MPPAGYSKIFDVSKMTLYGRGNQKRLKLVDFRLVGDFVHGYWESLEARQDSKKGRRITLILPFLLYNRCNKIAKSEQEVKKILKGEPDYAVLKQFNFSLEAFDAKTRRLQKLERESKTTAAVSSKSDQSNYASSDDCFTKNITPKAKGRKMRQRLAAKLSKRVKVQIDEQQETIP</sequence>
<feature type="compositionally biased region" description="Polar residues" evidence="1">
    <location>
        <begin position="118"/>
        <end position="133"/>
    </location>
</feature>
<dbReference type="KEGG" id="dpx:DAPPUDRAFT_116844"/>
<evidence type="ECO:0000313" key="2">
    <source>
        <dbReference type="EMBL" id="EFX65934.1"/>
    </source>
</evidence>
<evidence type="ECO:0000256" key="1">
    <source>
        <dbReference type="SAM" id="MobiDB-lite"/>
    </source>
</evidence>
<name>E9HQQ1_DAPPU</name>
<gene>
    <name evidence="2" type="ORF">DAPPUDRAFT_116844</name>
</gene>
<feature type="region of interest" description="Disordered" evidence="1">
    <location>
        <begin position="115"/>
        <end position="154"/>
    </location>
</feature>
<dbReference type="EMBL" id="GL732723">
    <property type="protein sequence ID" value="EFX65934.1"/>
    <property type="molecule type" value="Genomic_DNA"/>
</dbReference>
<keyword evidence="3" id="KW-1185">Reference proteome</keyword>
<dbReference type="Proteomes" id="UP000000305">
    <property type="component" value="Unassembled WGS sequence"/>
</dbReference>
<reference evidence="2 3" key="1">
    <citation type="journal article" date="2011" name="Science">
        <title>The ecoresponsive genome of Daphnia pulex.</title>
        <authorList>
            <person name="Colbourne J.K."/>
            <person name="Pfrender M.E."/>
            <person name="Gilbert D."/>
            <person name="Thomas W.K."/>
            <person name="Tucker A."/>
            <person name="Oakley T.H."/>
            <person name="Tokishita S."/>
            <person name="Aerts A."/>
            <person name="Arnold G.J."/>
            <person name="Basu M.K."/>
            <person name="Bauer D.J."/>
            <person name="Caceres C.E."/>
            <person name="Carmel L."/>
            <person name="Casola C."/>
            <person name="Choi J.H."/>
            <person name="Detter J.C."/>
            <person name="Dong Q."/>
            <person name="Dusheyko S."/>
            <person name="Eads B.D."/>
            <person name="Frohlich T."/>
            <person name="Geiler-Samerotte K.A."/>
            <person name="Gerlach D."/>
            <person name="Hatcher P."/>
            <person name="Jogdeo S."/>
            <person name="Krijgsveld J."/>
            <person name="Kriventseva E.V."/>
            <person name="Kultz D."/>
            <person name="Laforsch C."/>
            <person name="Lindquist E."/>
            <person name="Lopez J."/>
            <person name="Manak J.R."/>
            <person name="Muller J."/>
            <person name="Pangilinan J."/>
            <person name="Patwardhan R.P."/>
            <person name="Pitluck S."/>
            <person name="Pritham E.J."/>
            <person name="Rechtsteiner A."/>
            <person name="Rho M."/>
            <person name="Rogozin I.B."/>
            <person name="Sakarya O."/>
            <person name="Salamov A."/>
            <person name="Schaack S."/>
            <person name="Shapiro H."/>
            <person name="Shiga Y."/>
            <person name="Skalitzky C."/>
            <person name="Smith Z."/>
            <person name="Souvorov A."/>
            <person name="Sung W."/>
            <person name="Tang Z."/>
            <person name="Tsuchiya D."/>
            <person name="Tu H."/>
            <person name="Vos H."/>
            <person name="Wang M."/>
            <person name="Wolf Y.I."/>
            <person name="Yamagata H."/>
            <person name="Yamada T."/>
            <person name="Ye Y."/>
            <person name="Shaw J.R."/>
            <person name="Andrews J."/>
            <person name="Crease T.J."/>
            <person name="Tang H."/>
            <person name="Lucas S.M."/>
            <person name="Robertson H.M."/>
            <person name="Bork P."/>
            <person name="Koonin E.V."/>
            <person name="Zdobnov E.M."/>
            <person name="Grigoriev I.V."/>
            <person name="Lynch M."/>
            <person name="Boore J.L."/>
        </authorList>
    </citation>
    <scope>NUCLEOTIDE SEQUENCE [LARGE SCALE GENOMIC DNA]</scope>
</reference>
<evidence type="ECO:0000313" key="3">
    <source>
        <dbReference type="Proteomes" id="UP000000305"/>
    </source>
</evidence>
<dbReference type="HOGENOM" id="CLU_1534100_0_0_1"/>
<dbReference type="InParanoid" id="E9HQQ1"/>
<accession>E9HQQ1</accession>
<proteinExistence type="predicted"/>
<dbReference type="AlphaFoldDB" id="E9HQQ1"/>